<dbReference type="AlphaFoldDB" id="A0A219AQ51"/>
<keyword evidence="1" id="KW-0472">Membrane</keyword>
<name>A0A219AQ51_METCM</name>
<accession>A0A219AQ51</accession>
<protein>
    <submittedName>
        <fullName evidence="2">Uncharacterized protein</fullName>
    </submittedName>
</protein>
<evidence type="ECO:0000313" key="2">
    <source>
        <dbReference type="EMBL" id="OWT42928.1"/>
    </source>
</evidence>
<keyword evidence="1" id="KW-1133">Transmembrane helix</keyword>
<feature type="transmembrane region" description="Helical" evidence="1">
    <location>
        <begin position="6"/>
        <end position="24"/>
    </location>
</feature>
<evidence type="ECO:0000256" key="1">
    <source>
        <dbReference type="SAM" id="Phobius"/>
    </source>
</evidence>
<dbReference type="RefSeq" id="XP_022285393.1">
    <property type="nucleotide sequence ID" value="XM_022429553.1"/>
</dbReference>
<keyword evidence="3" id="KW-1185">Reference proteome</keyword>
<evidence type="ECO:0000313" key="3">
    <source>
        <dbReference type="Proteomes" id="UP000078397"/>
    </source>
</evidence>
<dbReference type="KEGG" id="pchm:VFPPC_17879"/>
<sequence length="111" mass="12367">MAISYAFSPIYSSILPLILIGVLVDMDKSFRLKTTIITYVCSWGVWSTQTTPCTLWARDFVSGNCILRIASEVPMGRDDACIRNWLILTTCCHSLVQKHGLTAHVPLQGFS</sequence>
<dbReference type="GeneID" id="33936781"/>
<comment type="caution">
    <text evidence="2">The sequence shown here is derived from an EMBL/GenBank/DDBJ whole genome shotgun (WGS) entry which is preliminary data.</text>
</comment>
<keyword evidence="1" id="KW-0812">Transmembrane</keyword>
<proteinExistence type="predicted"/>
<dbReference type="EMBL" id="LSBJ02000004">
    <property type="protein sequence ID" value="OWT42928.1"/>
    <property type="molecule type" value="Genomic_DNA"/>
</dbReference>
<gene>
    <name evidence="2" type="ORF">VFPPC_17879</name>
</gene>
<reference evidence="2 3" key="1">
    <citation type="journal article" date="2016" name="PLoS Pathog.">
        <title>Biosynthesis of antibiotic leucinostatins in bio-control fungus Purpureocillium lilacinum and their inhibition on phytophthora revealed by genome mining.</title>
        <authorList>
            <person name="Wang G."/>
            <person name="Liu Z."/>
            <person name="Lin R."/>
            <person name="Li E."/>
            <person name="Mao Z."/>
            <person name="Ling J."/>
            <person name="Yang Y."/>
            <person name="Yin W.B."/>
            <person name="Xie B."/>
        </authorList>
    </citation>
    <scope>NUCLEOTIDE SEQUENCE [LARGE SCALE GENOMIC DNA]</scope>
    <source>
        <strain evidence="2">170</strain>
    </source>
</reference>
<dbReference type="Proteomes" id="UP000078397">
    <property type="component" value="Unassembled WGS sequence"/>
</dbReference>
<organism evidence="2 3">
    <name type="scientific">Pochonia chlamydosporia 170</name>
    <dbReference type="NCBI Taxonomy" id="1380566"/>
    <lineage>
        <taxon>Eukaryota</taxon>
        <taxon>Fungi</taxon>
        <taxon>Dikarya</taxon>
        <taxon>Ascomycota</taxon>
        <taxon>Pezizomycotina</taxon>
        <taxon>Sordariomycetes</taxon>
        <taxon>Hypocreomycetidae</taxon>
        <taxon>Hypocreales</taxon>
        <taxon>Clavicipitaceae</taxon>
        <taxon>Pochonia</taxon>
    </lineage>
</organism>